<evidence type="ECO:0000256" key="6">
    <source>
        <dbReference type="ARBA" id="ARBA00037226"/>
    </source>
</evidence>
<evidence type="ECO:0000256" key="1">
    <source>
        <dbReference type="ARBA" id="ARBA00004173"/>
    </source>
</evidence>
<evidence type="ECO:0000256" key="4">
    <source>
        <dbReference type="ARBA" id="ARBA00023128"/>
    </source>
</evidence>
<evidence type="ECO:0000256" key="5">
    <source>
        <dbReference type="ARBA" id="ARBA00023274"/>
    </source>
</evidence>
<comment type="function">
    <text evidence="6">Component of the mitochondrial ribosome (mitoribosome), a dedicated translation machinery responsible for the synthesis of mitochondrial genome-encoded proteins, including at least some of the essential transmembrane subunits of the mitochondrial respiratory chain. The mitoribosomes are attached to the mitochondrial inner membrane and translation products are cotranslationally integrated into the membrane.</text>
</comment>
<comment type="subcellular location">
    <subcellularLocation>
        <location evidence="1">Mitochondrion</location>
    </subcellularLocation>
</comment>
<dbReference type="GO" id="GO:0005840">
    <property type="term" value="C:ribosome"/>
    <property type="evidence" value="ECO:0007669"/>
    <property type="project" value="UniProtKB-KW"/>
</dbReference>
<dbReference type="GO" id="GO:0006412">
    <property type="term" value="P:translation"/>
    <property type="evidence" value="ECO:0007669"/>
    <property type="project" value="InterPro"/>
</dbReference>
<evidence type="ECO:0000313" key="10">
    <source>
        <dbReference type="EMBL" id="KAK1008694.1"/>
    </source>
</evidence>
<dbReference type="AlphaFoldDB" id="A0AAN6FV54"/>
<dbReference type="EMBL" id="JASUXU010000008">
    <property type="protein sequence ID" value="KAK0325092.1"/>
    <property type="molecule type" value="Genomic_DNA"/>
</dbReference>
<dbReference type="PANTHER" id="PTHR11205">
    <property type="entry name" value="RIBOSOMAL PROTEIN S7"/>
    <property type="match status" value="1"/>
</dbReference>
<dbReference type="EMBL" id="JAUJLE010000015">
    <property type="protein sequence ID" value="KAK1008694.1"/>
    <property type="molecule type" value="Genomic_DNA"/>
</dbReference>
<reference evidence="9" key="1">
    <citation type="submission" date="2021-12" db="EMBL/GenBank/DDBJ databases">
        <title>Black yeast isolated from Biological Soil Crust.</title>
        <authorList>
            <person name="Kurbessoian T."/>
        </authorList>
    </citation>
    <scope>NUCLEOTIDE SEQUENCE</scope>
    <source>
        <strain evidence="9">CCFEE 5208</strain>
    </source>
</reference>
<dbReference type="SUPFAM" id="SSF47973">
    <property type="entry name" value="Ribosomal protein S7"/>
    <property type="match status" value="1"/>
</dbReference>
<evidence type="ECO:0000313" key="11">
    <source>
        <dbReference type="Proteomes" id="UP001168146"/>
    </source>
</evidence>
<evidence type="ECO:0000259" key="8">
    <source>
        <dbReference type="Pfam" id="PF00177"/>
    </source>
</evidence>
<dbReference type="InterPro" id="IPR047988">
    <property type="entry name" value="Ribosomal_uS7m_fungi"/>
</dbReference>
<protein>
    <recommendedName>
        <fullName evidence="7">Small ribosomal subunit protein uS7m</fullName>
    </recommendedName>
</protein>
<dbReference type="InterPro" id="IPR000235">
    <property type="entry name" value="Ribosomal_uS7"/>
</dbReference>
<keyword evidence="4" id="KW-0496">Mitochondrion</keyword>
<proteinExistence type="inferred from homology"/>
<accession>A0AAN6FV54</accession>
<dbReference type="Proteomes" id="UP001175353">
    <property type="component" value="Unassembled WGS sequence"/>
</dbReference>
<reference evidence="10" key="2">
    <citation type="submission" date="2023-06" db="EMBL/GenBank/DDBJ databases">
        <title>Black Yeasts Isolated from many extreme environments.</title>
        <authorList>
            <person name="Coleine C."/>
            <person name="Stajich J.E."/>
            <person name="Selbmann L."/>
        </authorList>
    </citation>
    <scope>NUCLEOTIDE SEQUENCE</scope>
    <source>
        <strain evidence="10">CCFEE 5200</strain>
    </source>
</reference>
<gene>
    <name evidence="9" type="ORF">LTR82_004078</name>
    <name evidence="10" type="ORF">LTR91_003053</name>
</gene>
<comment type="caution">
    <text evidence="9">The sequence shown here is derived from an EMBL/GenBank/DDBJ whole genome shotgun (WGS) entry which is preliminary data.</text>
</comment>
<dbReference type="GO" id="GO:0005739">
    <property type="term" value="C:mitochondrion"/>
    <property type="evidence" value="ECO:0007669"/>
    <property type="project" value="UniProtKB-SubCell"/>
</dbReference>
<keyword evidence="3" id="KW-0689">Ribosomal protein</keyword>
<feature type="domain" description="Small ribosomal subunit protein uS7" evidence="8">
    <location>
        <begin position="197"/>
        <end position="359"/>
    </location>
</feature>
<organism evidence="9 11">
    <name type="scientific">Friedmanniomyces endolithicus</name>
    <dbReference type="NCBI Taxonomy" id="329885"/>
    <lineage>
        <taxon>Eukaryota</taxon>
        <taxon>Fungi</taxon>
        <taxon>Dikarya</taxon>
        <taxon>Ascomycota</taxon>
        <taxon>Pezizomycotina</taxon>
        <taxon>Dothideomycetes</taxon>
        <taxon>Dothideomycetidae</taxon>
        <taxon>Mycosphaerellales</taxon>
        <taxon>Teratosphaeriaceae</taxon>
        <taxon>Friedmanniomyces</taxon>
    </lineage>
</organism>
<dbReference type="CDD" id="cd14868">
    <property type="entry name" value="uS7_Mitochondria_Fungi"/>
    <property type="match status" value="1"/>
</dbReference>
<keyword evidence="12" id="KW-1185">Reference proteome</keyword>
<evidence type="ECO:0000256" key="3">
    <source>
        <dbReference type="ARBA" id="ARBA00022980"/>
    </source>
</evidence>
<name>A0AAN6FV54_9PEZI</name>
<evidence type="ECO:0000313" key="12">
    <source>
        <dbReference type="Proteomes" id="UP001175353"/>
    </source>
</evidence>
<evidence type="ECO:0000256" key="7">
    <source>
        <dbReference type="ARBA" id="ARBA00039306"/>
    </source>
</evidence>
<sequence>MPSAMNPIPAVRSLAFRPRPSSRFRPVIGVKRPAIGICRTFADKSTLPEAKEGATGPNMEQAEHVSEEAAKVANVMGDEGPDIEGTGTPVQEILAGDKEAREQAPKVMKDAISAGKGAQNAKPSTGRSFSTMARRRADMTPAMDDSTGLPPSMLPSAEQRALYAQEQQILAPQPAQEEKKGHKFPLPALPLPSNGNKDHRYDPVVEQVTNLMMLHGKKSVAQRNMAVILSTLRTAPPPTYSALRPLLPGAPPASHLPLHPVLYLTLAIDSLAPLLRIRSQRGAAGGGVALQIPVPLGLRQRRRTAFTWMLDAASKKKSRGSGNDQFALRVADEVIAVVEGRSGGWEKRAAVHRLGTTARINLKFGSRGGRR</sequence>
<keyword evidence="5" id="KW-0687">Ribonucleoprotein</keyword>
<dbReference type="InterPro" id="IPR036823">
    <property type="entry name" value="Ribosomal_uS7_dom_sf"/>
</dbReference>
<dbReference type="InterPro" id="IPR023798">
    <property type="entry name" value="Ribosomal_uS7_dom"/>
</dbReference>
<dbReference type="GO" id="GO:1990904">
    <property type="term" value="C:ribonucleoprotein complex"/>
    <property type="evidence" value="ECO:0007669"/>
    <property type="project" value="UniProtKB-KW"/>
</dbReference>
<dbReference type="Gene3D" id="1.10.455.10">
    <property type="entry name" value="Ribosomal protein S7 domain"/>
    <property type="match status" value="1"/>
</dbReference>
<evidence type="ECO:0000313" key="9">
    <source>
        <dbReference type="EMBL" id="KAK0325092.1"/>
    </source>
</evidence>
<dbReference type="FunFam" id="1.10.455.10:FF:000006">
    <property type="entry name" value="37S ribosomal protein S7, mitochondrial"/>
    <property type="match status" value="1"/>
</dbReference>
<dbReference type="Pfam" id="PF00177">
    <property type="entry name" value="Ribosomal_S7"/>
    <property type="match status" value="1"/>
</dbReference>
<evidence type="ECO:0000256" key="2">
    <source>
        <dbReference type="ARBA" id="ARBA00007151"/>
    </source>
</evidence>
<dbReference type="Proteomes" id="UP001168146">
    <property type="component" value="Unassembled WGS sequence"/>
</dbReference>
<comment type="similarity">
    <text evidence="2">Belongs to the universal ribosomal protein uS7 family.</text>
</comment>